<feature type="domain" description="Nucleotidyltransferase-like" evidence="1">
    <location>
        <begin position="4"/>
        <end position="209"/>
    </location>
</feature>
<comment type="caution">
    <text evidence="2">The sequence shown here is derived from an EMBL/GenBank/DDBJ whole genome shotgun (WGS) entry which is preliminary data.</text>
</comment>
<name>A0ABV8D8Q6_9BURK</name>
<dbReference type="InterPro" id="IPR058575">
    <property type="entry name" value="NTP_transf_8_dom"/>
</dbReference>
<sequence length="270" mass="30361">MNDLEAFAKLVQALAAWRQQLIFIGGWGHRLHRLDPRANRPDYQPVFTRDTDLAFANKEPIEGDIKQSLLQHGFQEELSGDHRPPAAHYTLGDEAGGFYAEFLTPLAGSGRKRSGEADATMTKAGISAQKIRHLDVLLVDPWIISLGQQEGVPLPERIDVQVAHPLCFMVQKFLIQQYRPANKRAQDVLYIYDTIELFGALLDEFNVHWKARVAPALGGLADDVRKISTQTFAEVNDMVRDAARIPADRDLPPEQIQATCSYAFERMLRS</sequence>
<gene>
    <name evidence="2" type="ORF">ACFOW3_08985</name>
</gene>
<proteinExistence type="predicted"/>
<dbReference type="Pfam" id="PF12281">
    <property type="entry name" value="NTP_transf_8"/>
    <property type="match status" value="1"/>
</dbReference>
<dbReference type="Proteomes" id="UP001595693">
    <property type="component" value="Unassembled WGS sequence"/>
</dbReference>
<organism evidence="2 3">
    <name type="scientific">Acidovorax facilis</name>
    <dbReference type="NCBI Taxonomy" id="12917"/>
    <lineage>
        <taxon>Bacteria</taxon>
        <taxon>Pseudomonadati</taxon>
        <taxon>Pseudomonadota</taxon>
        <taxon>Betaproteobacteria</taxon>
        <taxon>Burkholderiales</taxon>
        <taxon>Comamonadaceae</taxon>
        <taxon>Acidovorax</taxon>
    </lineage>
</organism>
<evidence type="ECO:0000313" key="2">
    <source>
        <dbReference type="EMBL" id="MFC3934760.1"/>
    </source>
</evidence>
<evidence type="ECO:0000313" key="3">
    <source>
        <dbReference type="Proteomes" id="UP001595693"/>
    </source>
</evidence>
<evidence type="ECO:0000259" key="1">
    <source>
        <dbReference type="Pfam" id="PF12281"/>
    </source>
</evidence>
<keyword evidence="3" id="KW-1185">Reference proteome</keyword>
<dbReference type="EMBL" id="JBHSAJ010000022">
    <property type="protein sequence ID" value="MFC3934760.1"/>
    <property type="molecule type" value="Genomic_DNA"/>
</dbReference>
<reference evidence="3" key="1">
    <citation type="journal article" date="2019" name="Int. J. Syst. Evol. Microbiol.">
        <title>The Global Catalogue of Microorganisms (GCM) 10K type strain sequencing project: providing services to taxonomists for standard genome sequencing and annotation.</title>
        <authorList>
            <consortium name="The Broad Institute Genomics Platform"/>
            <consortium name="The Broad Institute Genome Sequencing Center for Infectious Disease"/>
            <person name="Wu L."/>
            <person name="Ma J."/>
        </authorList>
    </citation>
    <scope>NUCLEOTIDE SEQUENCE [LARGE SCALE GENOMIC DNA]</scope>
    <source>
        <strain evidence="3">CCUG 2113</strain>
    </source>
</reference>
<accession>A0ABV8D8Q6</accession>
<dbReference type="RefSeq" id="WP_055394119.1">
    <property type="nucleotide sequence ID" value="NZ_JAMXAX010000005.1"/>
</dbReference>
<protein>
    <submittedName>
        <fullName evidence="2">GSU2403 family nucleotidyltransferase fold protein</fullName>
    </submittedName>
</protein>